<reference evidence="1 2" key="2">
    <citation type="journal article" date="2016" name="ISME J.">
        <title>Physiological and genomic characterization of two novel marine thaumarchaeal strains indicates niche differentiation.</title>
        <authorList>
            <person name="Bayer B."/>
            <person name="Vojvoda J."/>
            <person name="Offre P."/>
            <person name="Alves R.J."/>
            <person name="Elisabeth N.H."/>
            <person name="Garcia J.A."/>
            <person name="Volland J.M."/>
            <person name="Srivastava A."/>
            <person name="Schleper C."/>
            <person name="Herndl G.J."/>
        </authorList>
    </citation>
    <scope>NUCLEOTIDE SEQUENCE [LARGE SCALE GENOMIC DNA]</scope>
    <source>
        <strain evidence="1 2">D3C</strain>
    </source>
</reference>
<name>A0A0C5BWW1_9ARCH</name>
<sequence>MVCFSKYNSIENNIHVTMIHKIRYFETKTLSQGVYLQDVVNDFLAEKGENVIAVMPVMDNSLIVHYKE</sequence>
<accession>A0A0C5BWW1</accession>
<dbReference type="STRING" id="1582439.NPIRD3C_1537"/>
<evidence type="ECO:0000313" key="2">
    <source>
        <dbReference type="Proteomes" id="UP000032027"/>
    </source>
</evidence>
<proteinExistence type="predicted"/>
<gene>
    <name evidence="1" type="ORF">NPIRD3C_1537</name>
</gene>
<dbReference type="Proteomes" id="UP000032027">
    <property type="component" value="Chromosome"/>
</dbReference>
<organism evidence="1 2">
    <name type="scientific">Nitrosopumilus piranensis</name>
    <dbReference type="NCBI Taxonomy" id="1582439"/>
    <lineage>
        <taxon>Archaea</taxon>
        <taxon>Nitrososphaerota</taxon>
        <taxon>Nitrososphaeria</taxon>
        <taxon>Nitrosopumilales</taxon>
        <taxon>Nitrosopumilaceae</taxon>
        <taxon>Nitrosopumilus</taxon>
    </lineage>
</organism>
<dbReference type="PATRIC" id="fig|1582439.9.peg.1584"/>
<dbReference type="KEGG" id="nid:NPIRD3C_1537"/>
<dbReference type="HOGENOM" id="CLU_204313_0_0_2"/>
<evidence type="ECO:0000313" key="1">
    <source>
        <dbReference type="EMBL" id="AJM92749.1"/>
    </source>
</evidence>
<protein>
    <submittedName>
        <fullName evidence="1">Uncharacterized protein</fullName>
    </submittedName>
</protein>
<dbReference type="AlphaFoldDB" id="A0A0C5BWW1"/>
<dbReference type="EMBL" id="CP010868">
    <property type="protein sequence ID" value="AJM92749.1"/>
    <property type="molecule type" value="Genomic_DNA"/>
</dbReference>
<reference evidence="1 2" key="3">
    <citation type="journal article" date="2019" name="Int. J. Syst. Evol. Microbiol.">
        <title>Nitrosopumilus adriaticus sp. nov. and Nitrosopumilus piranensis sp. nov., two ammonia-oxidizing archaea from the Adriatic Sea and members of the class Nitrososphaeria.</title>
        <authorList>
            <person name="Bayer B."/>
            <person name="Vojvoda J."/>
            <person name="Reinthaler T."/>
            <person name="Reyes C."/>
            <person name="Pinto M."/>
            <person name="Herndl G.J."/>
        </authorList>
    </citation>
    <scope>NUCLEOTIDE SEQUENCE [LARGE SCALE GENOMIC DNA]</scope>
    <source>
        <strain evidence="1 2">D3C</strain>
    </source>
</reference>
<keyword evidence="2" id="KW-1185">Reference proteome</keyword>
<reference evidence="2" key="1">
    <citation type="submission" date="2015-02" db="EMBL/GenBank/DDBJ databases">
        <title>Characterization of two novel Thaumarchaeota isolated from the Northern Adriatic Sea.</title>
        <authorList>
            <person name="Bayer B."/>
            <person name="Vojvoda J."/>
            <person name="Offre P."/>
            <person name="Srivastava A."/>
            <person name="Elisabeth N."/>
            <person name="Garcia J.A.L."/>
            <person name="Schleper C."/>
            <person name="Herndl G.J."/>
        </authorList>
    </citation>
    <scope>NUCLEOTIDE SEQUENCE [LARGE SCALE GENOMIC DNA]</scope>
    <source>
        <strain evidence="2">D3C</strain>
    </source>
</reference>